<dbReference type="AlphaFoldDB" id="A0A7J9I5Z3"/>
<sequence length="133" mass="15087">MRGGKDKMSPMFPRLHVNVTNKGPKAPPQNKIALYEKLRFNDYLMVPTTAVSRIDQNCSCNQQSKGWGSFSKLNLSSLMQLHILDEKKMKGSDSVDLDSRRYAGNEFDRSEDYFKVVKISLLKFGFHAAHATS</sequence>
<organism evidence="1 2">
    <name type="scientific">Gossypium harknessii</name>
    <dbReference type="NCBI Taxonomy" id="34285"/>
    <lineage>
        <taxon>Eukaryota</taxon>
        <taxon>Viridiplantae</taxon>
        <taxon>Streptophyta</taxon>
        <taxon>Embryophyta</taxon>
        <taxon>Tracheophyta</taxon>
        <taxon>Spermatophyta</taxon>
        <taxon>Magnoliopsida</taxon>
        <taxon>eudicotyledons</taxon>
        <taxon>Gunneridae</taxon>
        <taxon>Pentapetalae</taxon>
        <taxon>rosids</taxon>
        <taxon>malvids</taxon>
        <taxon>Malvales</taxon>
        <taxon>Malvaceae</taxon>
        <taxon>Malvoideae</taxon>
        <taxon>Gossypium</taxon>
    </lineage>
</organism>
<name>A0A7J9I5Z3_9ROSI</name>
<dbReference type="PANTHER" id="PTHR34281:SF7">
    <property type="entry name" value="PROTEIN EARLY FLOWERING 3"/>
    <property type="match status" value="1"/>
</dbReference>
<protein>
    <submittedName>
        <fullName evidence="1">Uncharacterized protein</fullName>
    </submittedName>
</protein>
<dbReference type="EMBL" id="JABFAD010042018">
    <property type="protein sequence ID" value="MBA0817542.1"/>
    <property type="molecule type" value="Genomic_DNA"/>
</dbReference>
<feature type="non-terminal residue" evidence="1">
    <location>
        <position position="1"/>
    </location>
</feature>
<dbReference type="Proteomes" id="UP000593560">
    <property type="component" value="Unassembled WGS sequence"/>
</dbReference>
<comment type="caution">
    <text evidence="1">The sequence shown here is derived from an EMBL/GenBank/DDBJ whole genome shotgun (WGS) entry which is preliminary data.</text>
</comment>
<reference evidence="1 2" key="1">
    <citation type="journal article" date="2019" name="Genome Biol. Evol.">
        <title>Insights into the evolution of the New World diploid cottons (Gossypium, subgenus Houzingenia) based on genome sequencing.</title>
        <authorList>
            <person name="Grover C.E."/>
            <person name="Arick M.A. 2nd"/>
            <person name="Thrash A."/>
            <person name="Conover J.L."/>
            <person name="Sanders W.S."/>
            <person name="Peterson D.G."/>
            <person name="Frelichowski J.E."/>
            <person name="Scheffler J.A."/>
            <person name="Scheffler B.E."/>
            <person name="Wendel J.F."/>
        </authorList>
    </citation>
    <scope>NUCLEOTIDE SEQUENCE [LARGE SCALE GENOMIC DNA]</scope>
    <source>
        <strain evidence="1">0</strain>
        <tissue evidence="1">Leaf</tissue>
    </source>
</reference>
<dbReference type="OrthoDB" id="1939092at2759"/>
<accession>A0A7J9I5Z3</accession>
<evidence type="ECO:0000313" key="2">
    <source>
        <dbReference type="Proteomes" id="UP000593560"/>
    </source>
</evidence>
<evidence type="ECO:0000313" key="1">
    <source>
        <dbReference type="EMBL" id="MBA0817542.1"/>
    </source>
</evidence>
<dbReference type="InterPro" id="IPR039319">
    <property type="entry name" value="ELF3-like"/>
</dbReference>
<gene>
    <name evidence="1" type="ORF">Gohar_021475</name>
</gene>
<dbReference type="PANTHER" id="PTHR34281">
    <property type="entry name" value="PROTEIN EARLY FLOWERING 3"/>
    <property type="match status" value="1"/>
</dbReference>
<proteinExistence type="predicted"/>
<keyword evidence="2" id="KW-1185">Reference proteome</keyword>
<dbReference type="GO" id="GO:2000028">
    <property type="term" value="P:regulation of photoperiodism, flowering"/>
    <property type="evidence" value="ECO:0007669"/>
    <property type="project" value="InterPro"/>
</dbReference>